<dbReference type="InterPro" id="IPR036397">
    <property type="entry name" value="RNaseH_sf"/>
</dbReference>
<name>A0AAW8JVE4_9GAMM</name>
<sequence>ELKRNTGQRGYRAQQAAKFASQRRYHPSSSMTAFAFAYIDYLIGLDWSPEQISGALTQRGWLDVPSHEWIYQHIYQDKSQGGNLHLHLRHQKKYRKRGYKNTDRRGQIIDKTSIHCRDQVIDQRQRLGDFEGDTVIGKHHKGALLTLVDRKSLYVHIVHLGSTRASSKTITCALDRLRMSHAYSVTFDNGKEFAEHKRITDVGIDTYFADPYKSIQRARNENTNGLIRQYLP</sequence>
<dbReference type="RefSeq" id="WP_308957617.1">
    <property type="nucleotide sequence ID" value="NZ_JAVICZ010000115.1"/>
</dbReference>
<dbReference type="NCBIfam" id="NF033563">
    <property type="entry name" value="transpos_IS30"/>
    <property type="match status" value="1"/>
</dbReference>
<proteinExistence type="predicted"/>
<comment type="caution">
    <text evidence="1">The sequence shown here is derived from an EMBL/GenBank/DDBJ whole genome shotgun (WGS) entry which is preliminary data.</text>
</comment>
<dbReference type="GO" id="GO:0004803">
    <property type="term" value="F:transposase activity"/>
    <property type="evidence" value="ECO:0007669"/>
    <property type="project" value="TreeGrafter"/>
</dbReference>
<dbReference type="SUPFAM" id="SSF53098">
    <property type="entry name" value="Ribonuclease H-like"/>
    <property type="match status" value="1"/>
</dbReference>
<dbReference type="InterPro" id="IPR051917">
    <property type="entry name" value="Transposase-Integrase"/>
</dbReference>
<feature type="non-terminal residue" evidence="1">
    <location>
        <position position="232"/>
    </location>
</feature>
<dbReference type="PANTHER" id="PTHR10948">
    <property type="entry name" value="TRANSPOSASE"/>
    <property type="match status" value="1"/>
</dbReference>
<gene>
    <name evidence="1" type="ORF">RFH51_21305</name>
</gene>
<dbReference type="GO" id="GO:0005829">
    <property type="term" value="C:cytosol"/>
    <property type="evidence" value="ECO:0007669"/>
    <property type="project" value="TreeGrafter"/>
</dbReference>
<accession>A0AAW8JVE4</accession>
<dbReference type="EMBL" id="JAVIDA010000114">
    <property type="protein sequence ID" value="MDQ9073954.1"/>
    <property type="molecule type" value="Genomic_DNA"/>
</dbReference>
<dbReference type="GO" id="GO:0032196">
    <property type="term" value="P:transposition"/>
    <property type="evidence" value="ECO:0007669"/>
    <property type="project" value="TreeGrafter"/>
</dbReference>
<organism evidence="1 2">
    <name type="scientific">Acinetobacter gerneri</name>
    <dbReference type="NCBI Taxonomy" id="202952"/>
    <lineage>
        <taxon>Bacteria</taxon>
        <taxon>Pseudomonadati</taxon>
        <taxon>Pseudomonadota</taxon>
        <taxon>Gammaproteobacteria</taxon>
        <taxon>Moraxellales</taxon>
        <taxon>Moraxellaceae</taxon>
        <taxon>Acinetobacter</taxon>
    </lineage>
</organism>
<feature type="non-terminal residue" evidence="1">
    <location>
        <position position="1"/>
    </location>
</feature>
<protein>
    <submittedName>
        <fullName evidence="1">IS30 family transposase</fullName>
    </submittedName>
</protein>
<dbReference type="InterPro" id="IPR053392">
    <property type="entry name" value="Transposase_IS30-like"/>
</dbReference>
<dbReference type="Gene3D" id="3.30.420.10">
    <property type="entry name" value="Ribonuclease H-like superfamily/Ribonuclease H"/>
    <property type="match status" value="1"/>
</dbReference>
<reference evidence="1" key="1">
    <citation type="submission" date="2023-08" db="EMBL/GenBank/DDBJ databases">
        <title>Emergence of clinically-relevant ST2 carbapenem-resistant Acinetobacter baumannii strains in hospital sewages in Zhejiang, East of China.</title>
        <authorList>
            <person name="Kaichao C."/>
            <person name="Zhang R."/>
        </authorList>
    </citation>
    <scope>NUCLEOTIDE SEQUENCE</scope>
    <source>
        <strain evidence="1">M-SY-60</strain>
    </source>
</reference>
<dbReference type="GO" id="GO:0003676">
    <property type="term" value="F:nucleic acid binding"/>
    <property type="evidence" value="ECO:0007669"/>
    <property type="project" value="InterPro"/>
</dbReference>
<evidence type="ECO:0000313" key="2">
    <source>
        <dbReference type="Proteomes" id="UP001243195"/>
    </source>
</evidence>
<dbReference type="AlphaFoldDB" id="A0AAW8JVE4"/>
<dbReference type="InterPro" id="IPR012337">
    <property type="entry name" value="RNaseH-like_sf"/>
</dbReference>
<dbReference type="PANTHER" id="PTHR10948:SF23">
    <property type="entry name" value="TRANSPOSASE INSI FOR INSERTION SEQUENCE ELEMENT IS30A-RELATED"/>
    <property type="match status" value="1"/>
</dbReference>
<dbReference type="Proteomes" id="UP001243195">
    <property type="component" value="Unassembled WGS sequence"/>
</dbReference>
<evidence type="ECO:0000313" key="1">
    <source>
        <dbReference type="EMBL" id="MDQ9073954.1"/>
    </source>
</evidence>